<dbReference type="OrthoDB" id="7012117at2"/>
<reference evidence="2 3" key="1">
    <citation type="submission" date="2019-04" db="EMBL/GenBank/DDBJ databases">
        <title>Flavobacterium sp. nov. isolated from construction timber.</title>
        <authorList>
            <person name="Lin S.-Y."/>
            <person name="Chang C.-T."/>
            <person name="Young C.-C."/>
        </authorList>
    </citation>
    <scope>NUCLEOTIDE SEQUENCE [LARGE SCALE GENOMIC DNA]</scope>
    <source>
        <strain evidence="2 3">CC-CTC003</strain>
    </source>
</reference>
<dbReference type="InterPro" id="IPR015943">
    <property type="entry name" value="WD40/YVTN_repeat-like_dom_sf"/>
</dbReference>
<accession>A0A4S4A0J4</accession>
<dbReference type="Proteomes" id="UP000307507">
    <property type="component" value="Unassembled WGS sequence"/>
</dbReference>
<dbReference type="InterPro" id="IPR011047">
    <property type="entry name" value="Quinoprotein_ADH-like_sf"/>
</dbReference>
<evidence type="ECO:0000256" key="1">
    <source>
        <dbReference type="SAM" id="SignalP"/>
    </source>
</evidence>
<comment type="caution">
    <text evidence="2">The sequence shown here is derived from an EMBL/GenBank/DDBJ whole genome shotgun (WGS) entry which is preliminary data.</text>
</comment>
<evidence type="ECO:0000313" key="3">
    <source>
        <dbReference type="Proteomes" id="UP000307507"/>
    </source>
</evidence>
<protein>
    <submittedName>
        <fullName evidence="2">Uncharacterized protein</fullName>
    </submittedName>
</protein>
<feature type="signal peptide" evidence="1">
    <location>
        <begin position="1"/>
        <end position="24"/>
    </location>
</feature>
<dbReference type="AlphaFoldDB" id="A0A4S4A0J4"/>
<dbReference type="RefSeq" id="WP_136402762.1">
    <property type="nucleotide sequence ID" value="NZ_SSNZ01000002.1"/>
</dbReference>
<dbReference type="EMBL" id="SSNZ01000002">
    <property type="protein sequence ID" value="THF51778.1"/>
    <property type="molecule type" value="Genomic_DNA"/>
</dbReference>
<proteinExistence type="predicted"/>
<keyword evidence="1" id="KW-0732">Signal</keyword>
<dbReference type="Gene3D" id="2.130.10.10">
    <property type="entry name" value="YVTN repeat-like/Quinoprotein amine dehydrogenase"/>
    <property type="match status" value="1"/>
</dbReference>
<name>A0A4S4A0J4_9FLAO</name>
<feature type="chain" id="PRO_5020499571" evidence="1">
    <location>
        <begin position="25"/>
        <end position="680"/>
    </location>
</feature>
<organism evidence="2 3">
    <name type="scientific">Flavobacterium supellecticarium</name>
    <dbReference type="NCBI Taxonomy" id="2565924"/>
    <lineage>
        <taxon>Bacteria</taxon>
        <taxon>Pseudomonadati</taxon>
        <taxon>Bacteroidota</taxon>
        <taxon>Flavobacteriia</taxon>
        <taxon>Flavobacteriales</taxon>
        <taxon>Flavobacteriaceae</taxon>
        <taxon>Flavobacterium</taxon>
    </lineage>
</organism>
<evidence type="ECO:0000313" key="2">
    <source>
        <dbReference type="EMBL" id="THF51778.1"/>
    </source>
</evidence>
<dbReference type="SUPFAM" id="SSF50998">
    <property type="entry name" value="Quinoprotein alcohol dehydrogenase-like"/>
    <property type="match status" value="1"/>
</dbReference>
<sequence>MKKIRYSYILAVLLLLTKPQTLLAQSKYTVVLPQIDMALQSDGSGDLRVAADDKGNETYKSFFKFDCNNLPANAKVMTLNLKLYNMPNDKMSEFSVQTITALKGTNGWTGSETSLNDPKLSWAILSNNTEGPVGRAEIRKSTTSIAMKLKFPGSLKPVADFLPDGILSLAARSPEKGQDTRFFSSKTAESSSNFTKKPKLLVNYEIDPYPFREDWAQSFGNMQHNSLLNWKSNTYVQEAQTRILPYGGGYLQEVGSTGALAIYKNLPLVFTQETTGTPTVFNVKQLDSKGNVLWKQGVDDVAKSWPLIDEQGRLYYISKSGKLSILDLNNSGNILFNKLLSEITNQQLTTLNNTATIGYDGTLYLPSDTGIVALSAYPQLKIRWKYTPKTNELCGPVSLSPDESKSFFIVVDTQQKKSRLVVLDNLDGSILATSDTVLDGYQNDINFYIPAPVVQDNTRVFVLNGFDNSNQLFVFDTDDKGAIVRTQFITSGNSENTGISQPVINAESNVFLVFQSKLAKYNEKLNKAEVFEKSATLNTASIVLTDASSRIYATDPYSTPKMILGFQNDIDNPNAFAMAINPTIGYTRKNMVLAPDGTLYTATATNLIAVTATKVAQNDAVINQANLKTNTVYRATNSITVEGITVAPSVNVILNSGGSISFKPGFTVTKGAQLNCKTAN</sequence>
<keyword evidence="3" id="KW-1185">Reference proteome</keyword>
<gene>
    <name evidence="2" type="ORF">E6C50_08460</name>
</gene>